<evidence type="ECO:0000313" key="1">
    <source>
        <dbReference type="EMBL" id="GLZ81710.1"/>
    </source>
</evidence>
<dbReference type="EMBL" id="BSTX01000007">
    <property type="protein sequence ID" value="GLZ81710.1"/>
    <property type="molecule type" value="Genomic_DNA"/>
</dbReference>
<dbReference type="AlphaFoldDB" id="A0A9W6WEB3"/>
<evidence type="ECO:0000313" key="2">
    <source>
        <dbReference type="Proteomes" id="UP001165079"/>
    </source>
</evidence>
<keyword evidence="2" id="KW-1185">Reference proteome</keyword>
<organism evidence="1 2">
    <name type="scientific">Actinorhabdospora filicis</name>
    <dbReference type="NCBI Taxonomy" id="1785913"/>
    <lineage>
        <taxon>Bacteria</taxon>
        <taxon>Bacillati</taxon>
        <taxon>Actinomycetota</taxon>
        <taxon>Actinomycetes</taxon>
        <taxon>Micromonosporales</taxon>
        <taxon>Micromonosporaceae</taxon>
        <taxon>Actinorhabdospora</taxon>
    </lineage>
</organism>
<accession>A0A9W6WEB3</accession>
<protein>
    <submittedName>
        <fullName evidence="1">Uncharacterized protein</fullName>
    </submittedName>
</protein>
<dbReference type="Proteomes" id="UP001165079">
    <property type="component" value="Unassembled WGS sequence"/>
</dbReference>
<dbReference type="RefSeq" id="WP_285667265.1">
    <property type="nucleotide sequence ID" value="NZ_BSTX01000007.1"/>
</dbReference>
<proteinExistence type="predicted"/>
<comment type="caution">
    <text evidence="1">The sequence shown here is derived from an EMBL/GenBank/DDBJ whole genome shotgun (WGS) entry which is preliminary data.</text>
</comment>
<gene>
    <name evidence="1" type="ORF">Afil01_65170</name>
</gene>
<reference evidence="1" key="1">
    <citation type="submission" date="2023-03" db="EMBL/GenBank/DDBJ databases">
        <title>Actinorhabdospora filicis NBRC 111898.</title>
        <authorList>
            <person name="Ichikawa N."/>
            <person name="Sato H."/>
            <person name="Tonouchi N."/>
        </authorList>
    </citation>
    <scope>NUCLEOTIDE SEQUENCE</scope>
    <source>
        <strain evidence="1">NBRC 111898</strain>
    </source>
</reference>
<sequence length="156" mass="16853">MLVGAPEPVYALDRADDIRPALLLRLDPEVIQVWPGDERVLSAWEFLRLWGWRIMSDPASGGILDLFAWGLVVAKGADGGDDLVAVRRPGGVLWEGSVPLPADWLAKVVARKGRLVPAYAVPDSSAVLTPGALSDRVRKAADNEQLLGGRIPIRES</sequence>
<name>A0A9W6WEB3_9ACTN</name>